<proteinExistence type="predicted"/>
<accession>X1KWN2</accession>
<name>X1KWN2_9ZZZZ</name>
<sequence>MIIVVMVCITVTGVSAWWATRRGLAPPFWPGENAVGRSIGIIAEGQILHYQENLFWDENQFSGIMENQDGFRSAQIEKFNEKYNVTADNFRVEFEERVVTILKCDAHGKFSGSWYDFHWFLNPLGLDFIDNHFAKSEKELSWQGPIDRVMTTIALRFPFTINHCHAHV</sequence>
<feature type="non-terminal residue" evidence="1">
    <location>
        <position position="168"/>
    </location>
</feature>
<reference evidence="1" key="1">
    <citation type="journal article" date="2014" name="Front. Microbiol.">
        <title>High frequency of phylogenetically diverse reductive dehalogenase-homologous genes in deep subseafloor sedimentary metagenomes.</title>
        <authorList>
            <person name="Kawai M."/>
            <person name="Futagami T."/>
            <person name="Toyoda A."/>
            <person name="Takaki Y."/>
            <person name="Nishi S."/>
            <person name="Hori S."/>
            <person name="Arai W."/>
            <person name="Tsubouchi T."/>
            <person name="Morono Y."/>
            <person name="Uchiyama I."/>
            <person name="Ito T."/>
            <person name="Fujiyama A."/>
            <person name="Inagaki F."/>
            <person name="Takami H."/>
        </authorList>
    </citation>
    <scope>NUCLEOTIDE SEQUENCE</scope>
    <source>
        <strain evidence="1">Expedition CK06-06</strain>
    </source>
</reference>
<dbReference type="EMBL" id="BARV01003769">
    <property type="protein sequence ID" value="GAI11472.1"/>
    <property type="molecule type" value="Genomic_DNA"/>
</dbReference>
<comment type="caution">
    <text evidence="1">The sequence shown here is derived from an EMBL/GenBank/DDBJ whole genome shotgun (WGS) entry which is preliminary data.</text>
</comment>
<gene>
    <name evidence="1" type="ORF">S06H3_08807</name>
</gene>
<evidence type="ECO:0000313" key="1">
    <source>
        <dbReference type="EMBL" id="GAI11472.1"/>
    </source>
</evidence>
<organism evidence="1">
    <name type="scientific">marine sediment metagenome</name>
    <dbReference type="NCBI Taxonomy" id="412755"/>
    <lineage>
        <taxon>unclassified sequences</taxon>
        <taxon>metagenomes</taxon>
        <taxon>ecological metagenomes</taxon>
    </lineage>
</organism>
<dbReference type="AlphaFoldDB" id="X1KWN2"/>
<protein>
    <submittedName>
        <fullName evidence="1">Uncharacterized protein</fullName>
    </submittedName>
</protein>